<organism evidence="3 4">
    <name type="scientific">Schizopora paradoxa</name>
    <dbReference type="NCBI Taxonomy" id="27342"/>
    <lineage>
        <taxon>Eukaryota</taxon>
        <taxon>Fungi</taxon>
        <taxon>Dikarya</taxon>
        <taxon>Basidiomycota</taxon>
        <taxon>Agaricomycotina</taxon>
        <taxon>Agaricomycetes</taxon>
        <taxon>Hymenochaetales</taxon>
        <taxon>Schizoporaceae</taxon>
        <taxon>Schizopora</taxon>
    </lineage>
</organism>
<name>A0A0H2RPM6_9AGAM</name>
<dbReference type="InParanoid" id="A0A0H2RPM6"/>
<sequence>MSIPPEAHNNLGLENVPDLQVVGIGLRPATPLSHDYELNHDPLSTSSGSNSLGLHEMYDLEASPISEEERDLGEGNSTGYERENWTPNMPPVEAYTPIPLRISRSNQFSRSSSLRKLVHVMNPSSSNISTRVNCSPNIPSSGFAEAVLGNKHVSDPFQTHDPHIPRRNRRTPSTIGRDDETPRNYRALSLIYNEALVEVYRHLLFRLPTMYHSRVTQLIYDAEVSKPEMELLFQTLSKGVSYSEDWSPSSETPALKKFKHNWDVFITQVMQEWKTLNVVSALLLSAILTMFQIDGAATQPLIHTASLLSLMCAIWSLIYGCAYILRFASLKGIYRASRWAQEAHDSEEYILWNVWVLLALPAVWLAWSVIAFLIAIMAYVWTSGSSPSASMLQLKEAAWIPRVIVTAFFVLGLLCFVLVVRTFSNYGTLHASNQRPEDSNAAAEENTGDHLTASPGRRIASPRTIAISPEVLFTPDGKGKNSNLSPSPRTPDLLLMSPRSLERRDLE</sequence>
<dbReference type="AlphaFoldDB" id="A0A0H2RPM6"/>
<reference evidence="3 4" key="1">
    <citation type="submission" date="2015-04" db="EMBL/GenBank/DDBJ databases">
        <title>Complete genome sequence of Schizopora paradoxa KUC8140, a cosmopolitan wood degrader in East Asia.</title>
        <authorList>
            <consortium name="DOE Joint Genome Institute"/>
            <person name="Min B."/>
            <person name="Park H."/>
            <person name="Jang Y."/>
            <person name="Kim J.-J."/>
            <person name="Kim K.H."/>
            <person name="Pangilinan J."/>
            <person name="Lipzen A."/>
            <person name="Riley R."/>
            <person name="Grigoriev I.V."/>
            <person name="Spatafora J.W."/>
            <person name="Choi I.-G."/>
        </authorList>
    </citation>
    <scope>NUCLEOTIDE SEQUENCE [LARGE SCALE GENOMIC DNA]</scope>
    <source>
        <strain evidence="3 4">KUC8140</strain>
    </source>
</reference>
<dbReference type="Proteomes" id="UP000053477">
    <property type="component" value="Unassembled WGS sequence"/>
</dbReference>
<evidence type="ECO:0000256" key="1">
    <source>
        <dbReference type="SAM" id="MobiDB-lite"/>
    </source>
</evidence>
<dbReference type="EMBL" id="KQ085953">
    <property type="protein sequence ID" value="KLO13844.1"/>
    <property type="molecule type" value="Genomic_DNA"/>
</dbReference>
<evidence type="ECO:0000313" key="4">
    <source>
        <dbReference type="Proteomes" id="UP000053477"/>
    </source>
</evidence>
<accession>A0A0H2RPM6</accession>
<gene>
    <name evidence="3" type="ORF">SCHPADRAFT_873568</name>
</gene>
<keyword evidence="2" id="KW-0472">Membrane</keyword>
<feature type="region of interest" description="Disordered" evidence="1">
    <location>
        <begin position="432"/>
        <end position="455"/>
    </location>
</feature>
<feature type="compositionally biased region" description="Basic and acidic residues" evidence="1">
    <location>
        <begin position="155"/>
        <end position="164"/>
    </location>
</feature>
<keyword evidence="4" id="KW-1185">Reference proteome</keyword>
<feature type="transmembrane region" description="Helical" evidence="2">
    <location>
        <begin position="399"/>
        <end position="420"/>
    </location>
</feature>
<feature type="region of interest" description="Disordered" evidence="1">
    <location>
        <begin position="469"/>
        <end position="507"/>
    </location>
</feature>
<evidence type="ECO:0000313" key="3">
    <source>
        <dbReference type="EMBL" id="KLO13844.1"/>
    </source>
</evidence>
<keyword evidence="2" id="KW-1133">Transmembrane helix</keyword>
<evidence type="ECO:0000256" key="2">
    <source>
        <dbReference type="SAM" id="Phobius"/>
    </source>
</evidence>
<dbReference type="OrthoDB" id="3062801at2759"/>
<feature type="transmembrane region" description="Helical" evidence="2">
    <location>
        <begin position="349"/>
        <end position="379"/>
    </location>
</feature>
<protein>
    <submittedName>
        <fullName evidence="3">Uncharacterized protein</fullName>
    </submittedName>
</protein>
<feature type="transmembrane region" description="Helical" evidence="2">
    <location>
        <begin position="275"/>
        <end position="293"/>
    </location>
</feature>
<feature type="transmembrane region" description="Helical" evidence="2">
    <location>
        <begin position="305"/>
        <end position="328"/>
    </location>
</feature>
<feature type="region of interest" description="Disordered" evidence="1">
    <location>
        <begin position="155"/>
        <end position="180"/>
    </location>
</feature>
<proteinExistence type="predicted"/>
<keyword evidence="2" id="KW-0812">Transmembrane</keyword>
<feature type="region of interest" description="Disordered" evidence="1">
    <location>
        <begin position="63"/>
        <end position="88"/>
    </location>
</feature>